<dbReference type="GO" id="GO:0033617">
    <property type="term" value="P:mitochondrial respiratory chain complex IV assembly"/>
    <property type="evidence" value="ECO:0007669"/>
    <property type="project" value="InterPro"/>
</dbReference>
<dbReference type="PRINTS" id="PR02049">
    <property type="entry name" value="PROTEINF36A"/>
</dbReference>
<feature type="transmembrane region" description="Helical" evidence="9">
    <location>
        <begin position="33"/>
        <end position="52"/>
    </location>
</feature>
<feature type="transmembrane region" description="Helical" evidence="9">
    <location>
        <begin position="58"/>
        <end position="79"/>
    </location>
</feature>
<keyword evidence="7" id="KW-0496">Mitochondrion</keyword>
<keyword evidence="8 9" id="KW-0472">Membrane</keyword>
<dbReference type="Pfam" id="PF12597">
    <property type="entry name" value="Cox20"/>
    <property type="match status" value="1"/>
</dbReference>
<dbReference type="GO" id="GO:0005743">
    <property type="term" value="C:mitochondrial inner membrane"/>
    <property type="evidence" value="ECO:0007669"/>
    <property type="project" value="UniProtKB-SubCell"/>
</dbReference>
<protein>
    <recommendedName>
        <fullName evidence="3">Cytochrome c oxidase assembly protein COX20, mitochondrial</fullName>
    </recommendedName>
</protein>
<comment type="similarity">
    <text evidence="2">Belongs to the COX20 family.</text>
</comment>
<evidence type="ECO:0000256" key="8">
    <source>
        <dbReference type="ARBA" id="ARBA00023136"/>
    </source>
</evidence>
<evidence type="ECO:0000256" key="4">
    <source>
        <dbReference type="ARBA" id="ARBA00022692"/>
    </source>
</evidence>
<organism evidence="10 11">
    <name type="scientific">Ceratina calcarata</name>
    <dbReference type="NCBI Taxonomy" id="156304"/>
    <lineage>
        <taxon>Eukaryota</taxon>
        <taxon>Metazoa</taxon>
        <taxon>Ecdysozoa</taxon>
        <taxon>Arthropoda</taxon>
        <taxon>Hexapoda</taxon>
        <taxon>Insecta</taxon>
        <taxon>Pterygota</taxon>
        <taxon>Neoptera</taxon>
        <taxon>Endopterygota</taxon>
        <taxon>Hymenoptera</taxon>
        <taxon>Apocrita</taxon>
        <taxon>Aculeata</taxon>
        <taxon>Apoidea</taxon>
        <taxon>Anthophila</taxon>
        <taxon>Apidae</taxon>
        <taxon>Ceratina</taxon>
        <taxon>Zadontomerus</taxon>
    </lineage>
</organism>
<dbReference type="RefSeq" id="XP_017891853.1">
    <property type="nucleotide sequence ID" value="XM_018036364.2"/>
</dbReference>
<dbReference type="AlphaFoldDB" id="A0AAJ7JEV2"/>
<dbReference type="PANTHER" id="PTHR31586">
    <property type="entry name" value="CYTOCHROME C OXIDASE PROTEIN 20"/>
    <property type="match status" value="1"/>
</dbReference>
<evidence type="ECO:0000313" key="10">
    <source>
        <dbReference type="Proteomes" id="UP000694925"/>
    </source>
</evidence>
<accession>A0AAJ7JEV2</accession>
<comment type="subcellular location">
    <subcellularLocation>
        <location evidence="1">Mitochondrion inner membrane</location>
    </subcellularLocation>
</comment>
<sequence>MENYEDREIKEPPKSTFTIFGDPIVTTNCQRNALLSGISGGIISGLIGFLFTSNPRQATRIGVGSYFVITVTFACYCAYDEYEMKRQTRLIRQSLVQAHLGPIKQDSTDTPVKLDEA</sequence>
<dbReference type="GeneID" id="108632061"/>
<evidence type="ECO:0000256" key="2">
    <source>
        <dbReference type="ARBA" id="ARBA00009575"/>
    </source>
</evidence>
<dbReference type="KEGG" id="ccal:108632061"/>
<evidence type="ECO:0000256" key="6">
    <source>
        <dbReference type="ARBA" id="ARBA00022989"/>
    </source>
</evidence>
<dbReference type="InterPro" id="IPR022533">
    <property type="entry name" value="Cox20"/>
</dbReference>
<evidence type="ECO:0000256" key="7">
    <source>
        <dbReference type="ARBA" id="ARBA00023128"/>
    </source>
</evidence>
<evidence type="ECO:0000313" key="11">
    <source>
        <dbReference type="RefSeq" id="XP_017891853.1"/>
    </source>
</evidence>
<keyword evidence="4 9" id="KW-0812">Transmembrane</keyword>
<evidence type="ECO:0000256" key="5">
    <source>
        <dbReference type="ARBA" id="ARBA00022792"/>
    </source>
</evidence>
<evidence type="ECO:0000256" key="3">
    <source>
        <dbReference type="ARBA" id="ARBA00017689"/>
    </source>
</evidence>
<dbReference type="Proteomes" id="UP000694925">
    <property type="component" value="Unplaced"/>
</dbReference>
<keyword evidence="5" id="KW-0999">Mitochondrion inner membrane</keyword>
<dbReference type="PANTHER" id="PTHR31586:SF1">
    <property type="entry name" value="CYTOCHROME C OXIDASE ASSEMBLY PROTEIN COX20, MITOCHONDRIAL"/>
    <property type="match status" value="1"/>
</dbReference>
<proteinExistence type="inferred from homology"/>
<reference evidence="11" key="1">
    <citation type="submission" date="2025-08" db="UniProtKB">
        <authorList>
            <consortium name="RefSeq"/>
        </authorList>
    </citation>
    <scope>IDENTIFICATION</scope>
    <source>
        <tissue evidence="11">Whole body</tissue>
    </source>
</reference>
<name>A0AAJ7JEV2_9HYME</name>
<evidence type="ECO:0000256" key="9">
    <source>
        <dbReference type="SAM" id="Phobius"/>
    </source>
</evidence>
<evidence type="ECO:0000256" key="1">
    <source>
        <dbReference type="ARBA" id="ARBA00004273"/>
    </source>
</evidence>
<gene>
    <name evidence="11" type="primary">LOC108632061</name>
</gene>
<keyword evidence="10" id="KW-1185">Reference proteome</keyword>
<keyword evidence="6 9" id="KW-1133">Transmembrane helix</keyword>